<proteinExistence type="predicted"/>
<organism evidence="1 2">
    <name type="scientific">Haloferax larsenii</name>
    <dbReference type="NCBI Taxonomy" id="302484"/>
    <lineage>
        <taxon>Archaea</taxon>
        <taxon>Methanobacteriati</taxon>
        <taxon>Methanobacteriota</taxon>
        <taxon>Stenosarchaea group</taxon>
        <taxon>Halobacteria</taxon>
        <taxon>Halobacteriales</taxon>
        <taxon>Haloferacaceae</taxon>
        <taxon>Haloferax</taxon>
    </lineage>
</organism>
<keyword evidence="2" id="KW-1185">Reference proteome</keyword>
<evidence type="ECO:0000313" key="2">
    <source>
        <dbReference type="Proteomes" id="UP001058330"/>
    </source>
</evidence>
<gene>
    <name evidence="1" type="ORF">KU306_16110</name>
</gene>
<accession>A0ABY5RIE4</accession>
<reference evidence="1" key="1">
    <citation type="submission" date="2021-07" db="EMBL/GenBank/DDBJ databases">
        <title>Studies on halocins as antimicrobial molecules from haloarchaea.</title>
        <authorList>
            <person name="Kumar S."/>
            <person name="Khare S.K."/>
        </authorList>
    </citation>
    <scope>NUCLEOTIDE SEQUENCE</scope>
    <source>
        <strain evidence="1">NCIM 5678</strain>
        <plasmid evidence="1">pHl5678-1</plasmid>
    </source>
</reference>
<geneLocation type="plasmid" evidence="1 2">
    <name>pHl5678-1</name>
</geneLocation>
<evidence type="ECO:0000313" key="1">
    <source>
        <dbReference type="EMBL" id="UVE52136.1"/>
    </source>
</evidence>
<protein>
    <recommendedName>
        <fullName evidence="3">Phasin protein</fullName>
    </recommendedName>
</protein>
<dbReference type="RefSeq" id="WP_007542256.1">
    <property type="nucleotide sequence ID" value="NZ_CP078064.1"/>
</dbReference>
<evidence type="ECO:0008006" key="3">
    <source>
        <dbReference type="Google" id="ProtNLM"/>
    </source>
</evidence>
<dbReference type="GeneID" id="74530467"/>
<dbReference type="Proteomes" id="UP001058330">
    <property type="component" value="Plasmid pHl5678-1"/>
</dbReference>
<sequence>MSEQANPFAQFFQMQRRSIEQTQRSMHQGIEFQKQLTRMMVDGMKAQQSVNRKGTDFARTAFKSYLDMMDSAMPGDAHMYADMKGMMDDQFDNIDEMTAETWEVMEESFEENAEAMDEFMDHSVEYLDEATDVYLEGLHDAEEASAQVTPDASE</sequence>
<name>A0ABY5RIE4_HALLR</name>
<dbReference type="EMBL" id="CP078064">
    <property type="protein sequence ID" value="UVE52136.1"/>
    <property type="molecule type" value="Genomic_DNA"/>
</dbReference>
<keyword evidence="1" id="KW-0614">Plasmid</keyword>